<proteinExistence type="predicted"/>
<gene>
    <name evidence="4" type="ORF">SLS56_010247</name>
</gene>
<dbReference type="Gene3D" id="3.40.50.1820">
    <property type="entry name" value="alpha/beta hydrolase"/>
    <property type="match status" value="1"/>
</dbReference>
<protein>
    <recommendedName>
        <fullName evidence="3">Fungal lipase-type domain-containing protein</fullName>
    </recommendedName>
</protein>
<dbReference type="PANTHER" id="PTHR46640:SF1">
    <property type="entry name" value="FUNGAL LIPASE-LIKE DOMAIN-CONTAINING PROTEIN-RELATED"/>
    <property type="match status" value="1"/>
</dbReference>
<dbReference type="InterPro" id="IPR051299">
    <property type="entry name" value="AB_hydrolase_lip/est"/>
</dbReference>
<dbReference type="SUPFAM" id="SSF53474">
    <property type="entry name" value="alpha/beta-Hydrolases"/>
    <property type="match status" value="1"/>
</dbReference>
<dbReference type="PANTHER" id="PTHR46640">
    <property type="entry name" value="TRIACYLGLYCEROL LIPASE, PUTATIVE (AFU_ORTHOLOGUE AFUA_6G06510)-RELATED"/>
    <property type="match status" value="1"/>
</dbReference>
<evidence type="ECO:0000256" key="2">
    <source>
        <dbReference type="ARBA" id="ARBA00022801"/>
    </source>
</evidence>
<evidence type="ECO:0000313" key="5">
    <source>
        <dbReference type="Proteomes" id="UP001521116"/>
    </source>
</evidence>
<dbReference type="InterPro" id="IPR002921">
    <property type="entry name" value="Fungal_lipase-type"/>
</dbReference>
<organism evidence="4 5">
    <name type="scientific">Neofusicoccum ribis</name>
    <dbReference type="NCBI Taxonomy" id="45134"/>
    <lineage>
        <taxon>Eukaryota</taxon>
        <taxon>Fungi</taxon>
        <taxon>Dikarya</taxon>
        <taxon>Ascomycota</taxon>
        <taxon>Pezizomycotina</taxon>
        <taxon>Dothideomycetes</taxon>
        <taxon>Dothideomycetes incertae sedis</taxon>
        <taxon>Botryosphaeriales</taxon>
        <taxon>Botryosphaeriaceae</taxon>
        <taxon>Neofusicoccum</taxon>
    </lineage>
</organism>
<evidence type="ECO:0000256" key="1">
    <source>
        <dbReference type="ARBA" id="ARBA00022729"/>
    </source>
</evidence>
<keyword evidence="2" id="KW-0378">Hydrolase</keyword>
<name>A0ABR3SEW7_9PEZI</name>
<accession>A0ABR3SEW7</accession>
<dbReference type="EMBL" id="JAJVDC020000194">
    <property type="protein sequence ID" value="KAL1619113.1"/>
    <property type="molecule type" value="Genomic_DNA"/>
</dbReference>
<reference evidence="4 5" key="1">
    <citation type="submission" date="2024-02" db="EMBL/GenBank/DDBJ databases">
        <title>De novo assembly and annotation of 12 fungi associated with fruit tree decline syndrome in Ontario, Canada.</title>
        <authorList>
            <person name="Sulman M."/>
            <person name="Ellouze W."/>
            <person name="Ilyukhin E."/>
        </authorList>
    </citation>
    <scope>NUCLEOTIDE SEQUENCE [LARGE SCALE GENOMIC DNA]</scope>
    <source>
        <strain evidence="4 5">M1-105</strain>
    </source>
</reference>
<feature type="domain" description="Fungal lipase-type" evidence="3">
    <location>
        <begin position="4"/>
        <end position="69"/>
    </location>
</feature>
<dbReference type="Proteomes" id="UP001521116">
    <property type="component" value="Unassembled WGS sequence"/>
</dbReference>
<dbReference type="Pfam" id="PF01764">
    <property type="entry name" value="Lipase_3"/>
    <property type="match status" value="1"/>
</dbReference>
<keyword evidence="1" id="KW-0732">Signal</keyword>
<comment type="caution">
    <text evidence="4">The sequence shown here is derived from an EMBL/GenBank/DDBJ whole genome shotgun (WGS) entry which is preliminary data.</text>
</comment>
<evidence type="ECO:0000313" key="4">
    <source>
        <dbReference type="EMBL" id="KAL1619113.1"/>
    </source>
</evidence>
<keyword evidence="5" id="KW-1185">Reference proteome</keyword>
<sequence>MSRHSLGAAIASIAASSFTSLGFQPTVYTFGEPRNGNAAFSDYINGQISPENYFRVTHANDGVPQIPPTLLGFEHHGTEYWQSSNTTNTPETVLQCEGNEPPVSSTILCGNGKVLCKWHLESELT</sequence>
<dbReference type="InterPro" id="IPR029058">
    <property type="entry name" value="AB_hydrolase_fold"/>
</dbReference>
<evidence type="ECO:0000259" key="3">
    <source>
        <dbReference type="Pfam" id="PF01764"/>
    </source>
</evidence>